<gene>
    <name evidence="10" type="ORF">Celaphus_00006584</name>
</gene>
<dbReference type="Proteomes" id="UP000242450">
    <property type="component" value="Chromosome 12"/>
</dbReference>
<comment type="similarity">
    <text evidence="2">Belongs to the calmodulin family.</text>
</comment>
<reference evidence="10 11" key="1">
    <citation type="journal article" date="2018" name="Mol. Genet. Genomics">
        <title>The red deer Cervus elaphus genome CerEla1.0: sequencing, annotating, genes, and chromosomes.</title>
        <authorList>
            <person name="Bana N.A."/>
            <person name="Nyiri A."/>
            <person name="Nagy J."/>
            <person name="Frank K."/>
            <person name="Nagy T."/>
            <person name="Steger V."/>
            <person name="Schiller M."/>
            <person name="Lakatos P."/>
            <person name="Sugar L."/>
            <person name="Horn P."/>
            <person name="Barta E."/>
            <person name="Orosz L."/>
        </authorList>
    </citation>
    <scope>NUCLEOTIDE SEQUENCE [LARGE SCALE GENOMIC DNA]</scope>
    <source>
        <strain evidence="10">Hungarian</strain>
    </source>
</reference>
<comment type="caution">
    <text evidence="10">The sequence shown here is derived from an EMBL/GenBank/DDBJ whole genome shotgun (WGS) entry which is preliminary data.</text>
</comment>
<dbReference type="GO" id="GO:0005509">
    <property type="term" value="F:calcium ion binding"/>
    <property type="evidence" value="ECO:0007669"/>
    <property type="project" value="InterPro"/>
</dbReference>
<dbReference type="Gene3D" id="1.10.238.10">
    <property type="entry name" value="EF-hand"/>
    <property type="match status" value="1"/>
</dbReference>
<feature type="region of interest" description="Disordered" evidence="8">
    <location>
        <begin position="1"/>
        <end position="27"/>
    </location>
</feature>
<sequence length="292" mass="33565">MGTEVFLGGPFSPAREDPATPSLGDPFLVSTEGSQEGTAAFVLWLQDISFLVQGRVPGKPSCSPQLSKPRLPPPHSQASTVHRKPESDPWRRAWSPWQPWIYYRGLHPAERTFDLKPGRRGTGRQFWEQRAHGWQLEALRWPSFFPRTKLMYKECFSLYDKQQRGKIKATDLLTVMRCLGASPTPGEVRRHLQTHGIDRNGELDFSTFLTIMHMQIKQEDPKKEILLAMLMADKEKKGYIMASELRSRLMQLGEKLTPKEVEDLFREADIEPNGKVKYDEFIQKITIPVPDY</sequence>
<dbReference type="OrthoDB" id="435273at2759"/>
<dbReference type="PANTHER" id="PTHR23048:SF45">
    <property type="entry name" value="CALMODULIN LIKE 4"/>
    <property type="match status" value="1"/>
</dbReference>
<dbReference type="CDD" id="cd00051">
    <property type="entry name" value="EFh"/>
    <property type="match status" value="2"/>
</dbReference>
<comment type="subcellular location">
    <subcellularLocation>
        <location evidence="1">Cell projection</location>
        <location evidence="1">Microvillus</location>
    </subcellularLocation>
</comment>
<evidence type="ECO:0000256" key="5">
    <source>
        <dbReference type="ARBA" id="ARBA00054485"/>
    </source>
</evidence>
<keyword evidence="11" id="KW-1185">Reference proteome</keyword>
<protein>
    <recommendedName>
        <fullName evidence="7">Calmodulin-like protein 4</fullName>
    </recommendedName>
</protein>
<dbReference type="InterPro" id="IPR011992">
    <property type="entry name" value="EF-hand-dom_pair"/>
</dbReference>
<dbReference type="GO" id="GO:0016460">
    <property type="term" value="C:myosin II complex"/>
    <property type="evidence" value="ECO:0007669"/>
    <property type="project" value="TreeGrafter"/>
</dbReference>
<dbReference type="GO" id="GO:0005902">
    <property type="term" value="C:microvillus"/>
    <property type="evidence" value="ECO:0007669"/>
    <property type="project" value="UniProtKB-SubCell"/>
</dbReference>
<dbReference type="FunFam" id="1.10.238.10:FF:000191">
    <property type="entry name" value="Calmodulin like 4"/>
    <property type="match status" value="1"/>
</dbReference>
<accession>A0A212CVC4</accession>
<dbReference type="SMART" id="SM00054">
    <property type="entry name" value="EFh"/>
    <property type="match status" value="4"/>
</dbReference>
<dbReference type="SUPFAM" id="SSF47473">
    <property type="entry name" value="EF-hand"/>
    <property type="match status" value="1"/>
</dbReference>
<dbReference type="Pfam" id="PF13499">
    <property type="entry name" value="EF-hand_7"/>
    <property type="match status" value="1"/>
</dbReference>
<evidence type="ECO:0000256" key="6">
    <source>
        <dbReference type="ARBA" id="ARBA00064623"/>
    </source>
</evidence>
<dbReference type="PANTHER" id="PTHR23048">
    <property type="entry name" value="MYOSIN LIGHT CHAIN 1, 3"/>
    <property type="match status" value="1"/>
</dbReference>
<evidence type="ECO:0000256" key="3">
    <source>
        <dbReference type="ARBA" id="ARBA00022737"/>
    </source>
</evidence>
<evidence type="ECO:0000256" key="7">
    <source>
        <dbReference type="ARBA" id="ARBA00073015"/>
    </source>
</evidence>
<keyword evidence="4" id="KW-0966">Cell projection</keyword>
<name>A0A212CVC4_CEREH</name>
<feature type="domain" description="EF-hand" evidence="9">
    <location>
        <begin position="220"/>
        <end position="255"/>
    </location>
</feature>
<dbReference type="InterPro" id="IPR002048">
    <property type="entry name" value="EF_hand_dom"/>
</dbReference>
<comment type="function">
    <text evidence="5">As part of the intermicrovillar adhesion complex/IMAC plays a role in epithelial brush border differentiation, controlling microvilli organization and length. Acts as a light chain for MYO7B and is required for efficient targeting of the IMAC to the tips of border brush microvilli.</text>
</comment>
<proteinExistence type="inferred from homology"/>
<organism evidence="10 11">
    <name type="scientific">Cervus elaphus hippelaphus</name>
    <name type="common">European red deer</name>
    <dbReference type="NCBI Taxonomy" id="46360"/>
    <lineage>
        <taxon>Eukaryota</taxon>
        <taxon>Metazoa</taxon>
        <taxon>Chordata</taxon>
        <taxon>Craniata</taxon>
        <taxon>Vertebrata</taxon>
        <taxon>Euteleostomi</taxon>
        <taxon>Mammalia</taxon>
        <taxon>Eutheria</taxon>
        <taxon>Laurasiatheria</taxon>
        <taxon>Artiodactyla</taxon>
        <taxon>Ruminantia</taxon>
        <taxon>Pecora</taxon>
        <taxon>Cervidae</taxon>
        <taxon>Cervinae</taxon>
        <taxon>Cervus</taxon>
    </lineage>
</organism>
<evidence type="ECO:0000259" key="9">
    <source>
        <dbReference type="PROSITE" id="PS50222"/>
    </source>
</evidence>
<dbReference type="InterPro" id="IPR050230">
    <property type="entry name" value="CALM/Myosin/TropC-like"/>
</dbReference>
<dbReference type="EMBL" id="MKHE01000012">
    <property type="protein sequence ID" value="OWK09902.1"/>
    <property type="molecule type" value="Genomic_DNA"/>
</dbReference>
<evidence type="ECO:0000313" key="10">
    <source>
        <dbReference type="EMBL" id="OWK09902.1"/>
    </source>
</evidence>
<dbReference type="AlphaFoldDB" id="A0A212CVC4"/>
<comment type="subunit">
    <text evidence="6">Interacts with MYO7B; the interaction mediates the association of CALML4 with the IMAC/intermicrovillar adhesion complex. Interacts with MYO7A.</text>
</comment>
<evidence type="ECO:0000256" key="8">
    <source>
        <dbReference type="SAM" id="MobiDB-lite"/>
    </source>
</evidence>
<feature type="domain" description="EF-hand" evidence="9">
    <location>
        <begin position="147"/>
        <end position="182"/>
    </location>
</feature>
<evidence type="ECO:0000256" key="2">
    <source>
        <dbReference type="ARBA" id="ARBA00009763"/>
    </source>
</evidence>
<feature type="region of interest" description="Disordered" evidence="8">
    <location>
        <begin position="59"/>
        <end position="88"/>
    </location>
</feature>
<keyword evidence="3" id="KW-0677">Repeat</keyword>
<evidence type="ECO:0000313" key="11">
    <source>
        <dbReference type="Proteomes" id="UP000242450"/>
    </source>
</evidence>
<evidence type="ECO:0000256" key="1">
    <source>
        <dbReference type="ARBA" id="ARBA00004105"/>
    </source>
</evidence>
<dbReference type="PROSITE" id="PS50222">
    <property type="entry name" value="EF_HAND_2"/>
    <property type="match status" value="2"/>
</dbReference>
<evidence type="ECO:0000256" key="4">
    <source>
        <dbReference type="ARBA" id="ARBA00023273"/>
    </source>
</evidence>